<dbReference type="EMBL" id="JBHULN010000003">
    <property type="protein sequence ID" value="MFD2570519.1"/>
    <property type="molecule type" value="Genomic_DNA"/>
</dbReference>
<sequence length="156" mass="17115">MQTNNQYRMQTGQQLSVKQQSIVTISAFTAQGNIAQLQQALNQGLDAGLSINEIKEIRAALCLYRIPRSLNALQRFVDVLKERKQQGINEPVGKEPSPLPTDKSIGRDNLDWKTREIVTISALAALGGVESQLCAHFGIGMHNGLTKRACGHFSSL</sequence>
<feature type="region of interest" description="Disordered" evidence="1">
    <location>
        <begin position="87"/>
        <end position="106"/>
    </location>
</feature>
<keyword evidence="3" id="KW-1185">Reference proteome</keyword>
<comment type="caution">
    <text evidence="2">The sequence shown here is derived from an EMBL/GenBank/DDBJ whole genome shotgun (WGS) entry which is preliminary data.</text>
</comment>
<proteinExistence type="predicted"/>
<dbReference type="PANTHER" id="PTHR33570:SF2">
    <property type="entry name" value="CARBOXYMUCONOLACTONE DECARBOXYLASE-LIKE DOMAIN-CONTAINING PROTEIN"/>
    <property type="match status" value="1"/>
</dbReference>
<organism evidence="2 3">
    <name type="scientific">Spirosoma soli</name>
    <dbReference type="NCBI Taxonomy" id="1770529"/>
    <lineage>
        <taxon>Bacteria</taxon>
        <taxon>Pseudomonadati</taxon>
        <taxon>Bacteroidota</taxon>
        <taxon>Cytophagia</taxon>
        <taxon>Cytophagales</taxon>
        <taxon>Cytophagaceae</taxon>
        <taxon>Spirosoma</taxon>
    </lineage>
</organism>
<evidence type="ECO:0000313" key="3">
    <source>
        <dbReference type="Proteomes" id="UP001597469"/>
    </source>
</evidence>
<gene>
    <name evidence="2" type="ORF">ACFSUS_07735</name>
</gene>
<dbReference type="SUPFAM" id="SSF69118">
    <property type="entry name" value="AhpD-like"/>
    <property type="match status" value="1"/>
</dbReference>
<dbReference type="InterPro" id="IPR029032">
    <property type="entry name" value="AhpD-like"/>
</dbReference>
<dbReference type="RefSeq" id="WP_381521256.1">
    <property type="nucleotide sequence ID" value="NZ_JBHULN010000003.1"/>
</dbReference>
<dbReference type="Proteomes" id="UP001597469">
    <property type="component" value="Unassembled WGS sequence"/>
</dbReference>
<dbReference type="InterPro" id="IPR052512">
    <property type="entry name" value="4CMD/NDH-1_regulator"/>
</dbReference>
<accession>A0ABW5M1L1</accession>
<reference evidence="3" key="1">
    <citation type="journal article" date="2019" name="Int. J. Syst. Evol. Microbiol.">
        <title>The Global Catalogue of Microorganisms (GCM) 10K type strain sequencing project: providing services to taxonomists for standard genome sequencing and annotation.</title>
        <authorList>
            <consortium name="The Broad Institute Genomics Platform"/>
            <consortium name="The Broad Institute Genome Sequencing Center for Infectious Disease"/>
            <person name="Wu L."/>
            <person name="Ma J."/>
        </authorList>
    </citation>
    <scope>NUCLEOTIDE SEQUENCE [LARGE SCALE GENOMIC DNA]</scope>
    <source>
        <strain evidence="3">KCTC 42805</strain>
    </source>
</reference>
<dbReference type="Gene3D" id="1.20.1290.10">
    <property type="entry name" value="AhpD-like"/>
    <property type="match status" value="2"/>
</dbReference>
<name>A0ABW5M1L1_9BACT</name>
<evidence type="ECO:0000313" key="2">
    <source>
        <dbReference type="EMBL" id="MFD2570519.1"/>
    </source>
</evidence>
<protein>
    <submittedName>
        <fullName evidence="2">Carboxymuconolactone decarboxylase family protein</fullName>
    </submittedName>
</protein>
<dbReference type="PANTHER" id="PTHR33570">
    <property type="entry name" value="4-CARBOXYMUCONOLACTONE DECARBOXYLASE FAMILY PROTEIN"/>
    <property type="match status" value="1"/>
</dbReference>
<evidence type="ECO:0000256" key="1">
    <source>
        <dbReference type="SAM" id="MobiDB-lite"/>
    </source>
</evidence>